<feature type="domain" description="ZP" evidence="2">
    <location>
        <begin position="45"/>
        <end position="201"/>
    </location>
</feature>
<dbReference type="PROSITE" id="PS51034">
    <property type="entry name" value="ZP_2"/>
    <property type="match status" value="1"/>
</dbReference>
<proteinExistence type="predicted"/>
<comment type="caution">
    <text evidence="3">The sequence shown here is derived from an EMBL/GenBank/DDBJ whole genome shotgun (WGS) entry which is preliminary data.</text>
</comment>
<organism evidence="3 4">
    <name type="scientific">Polyplax serrata</name>
    <name type="common">Common mouse louse</name>
    <dbReference type="NCBI Taxonomy" id="468196"/>
    <lineage>
        <taxon>Eukaryota</taxon>
        <taxon>Metazoa</taxon>
        <taxon>Ecdysozoa</taxon>
        <taxon>Arthropoda</taxon>
        <taxon>Hexapoda</taxon>
        <taxon>Insecta</taxon>
        <taxon>Pterygota</taxon>
        <taxon>Neoptera</taxon>
        <taxon>Paraneoptera</taxon>
        <taxon>Psocodea</taxon>
        <taxon>Troctomorpha</taxon>
        <taxon>Phthiraptera</taxon>
        <taxon>Anoplura</taxon>
        <taxon>Polyplacidae</taxon>
        <taxon>Polyplax</taxon>
    </lineage>
</organism>
<name>A0AAN8PB64_POLSC</name>
<accession>A0AAN8PB64</accession>
<evidence type="ECO:0000313" key="3">
    <source>
        <dbReference type="EMBL" id="KAK6626026.1"/>
    </source>
</evidence>
<sequence>MSEFLLLFSLFSGFVLLNAELWEKDVSSEMKIPLSTTGFQSVDLRCDADHFTVNVTLDSVFEGVVYIRGTYNDKKPPCFKRHDQTLLREKDRITIGMRIPFNKCRTVMDVAESCYSNTLVVQHDPELIMPGDAAFNLDCSFEPEFKVTSNVSAEAVFKSKISLVNADPSVKTNLNDSKFTVSSQTDKVSFVPKGQVKKDEL</sequence>
<dbReference type="Proteomes" id="UP001372834">
    <property type="component" value="Unassembled WGS sequence"/>
</dbReference>
<dbReference type="PANTHER" id="PTHR46560:SF7">
    <property type="entry name" value="RE59626P"/>
    <property type="match status" value="1"/>
</dbReference>
<dbReference type="Pfam" id="PF25057">
    <property type="entry name" value="CUT_N"/>
    <property type="match status" value="1"/>
</dbReference>
<feature type="chain" id="PRO_5043009477" description="ZP domain-containing protein" evidence="1">
    <location>
        <begin position="20"/>
        <end position="201"/>
    </location>
</feature>
<dbReference type="AlphaFoldDB" id="A0AAN8PB64"/>
<dbReference type="EMBL" id="JAWJWE010000037">
    <property type="protein sequence ID" value="KAK6626026.1"/>
    <property type="molecule type" value="Genomic_DNA"/>
</dbReference>
<evidence type="ECO:0000259" key="2">
    <source>
        <dbReference type="PROSITE" id="PS51034"/>
    </source>
</evidence>
<reference evidence="3 4" key="1">
    <citation type="submission" date="2023-10" db="EMBL/GenBank/DDBJ databases">
        <title>Genomes of two closely related lineages of the louse Polyplax serrata with different host specificities.</title>
        <authorList>
            <person name="Martinu J."/>
            <person name="Tarabai H."/>
            <person name="Stefka J."/>
            <person name="Hypsa V."/>
        </authorList>
    </citation>
    <scope>NUCLEOTIDE SEQUENCE [LARGE SCALE GENOMIC DNA]</scope>
    <source>
        <strain evidence="3">HR10_N</strain>
    </source>
</reference>
<dbReference type="PANTHER" id="PTHR46560">
    <property type="entry name" value="CYPHER, ISOFORM B"/>
    <property type="match status" value="1"/>
</dbReference>
<protein>
    <recommendedName>
        <fullName evidence="2">ZP domain-containing protein</fullName>
    </recommendedName>
</protein>
<dbReference type="InterPro" id="IPR056953">
    <property type="entry name" value="CUT_N"/>
</dbReference>
<dbReference type="InterPro" id="IPR001507">
    <property type="entry name" value="ZP_dom"/>
</dbReference>
<evidence type="ECO:0000313" key="4">
    <source>
        <dbReference type="Proteomes" id="UP001372834"/>
    </source>
</evidence>
<feature type="signal peptide" evidence="1">
    <location>
        <begin position="1"/>
        <end position="19"/>
    </location>
</feature>
<gene>
    <name evidence="3" type="ORF">RUM43_006330</name>
</gene>
<keyword evidence="1" id="KW-0732">Signal</keyword>
<evidence type="ECO:0000256" key="1">
    <source>
        <dbReference type="SAM" id="SignalP"/>
    </source>
</evidence>